<dbReference type="FunFam" id="3.30.390.110:FF:000002">
    <property type="entry name" value="60S ribosomal protein L28"/>
    <property type="match status" value="1"/>
</dbReference>
<keyword evidence="3" id="KW-0687">Ribonucleoprotein</keyword>
<dbReference type="InterPro" id="IPR029004">
    <property type="entry name" value="Ribosomal_eL28/Mak16"/>
</dbReference>
<dbReference type="GO" id="GO:1990904">
    <property type="term" value="C:ribonucleoprotein complex"/>
    <property type="evidence" value="ECO:0007669"/>
    <property type="project" value="UniProtKB-KW"/>
</dbReference>
<dbReference type="AlphaFoldDB" id="A0A2I9LPK7"/>
<protein>
    <recommendedName>
        <fullName evidence="4">Large ribosomal subunit protein eL28</fullName>
    </recommendedName>
    <alternativeName>
        <fullName evidence="5">60S ribosomal protein L28</fullName>
    </alternativeName>
</protein>
<organism evidence="7">
    <name type="scientific">Centruroides hentzi</name>
    <dbReference type="NCBI Taxonomy" id="88313"/>
    <lineage>
        <taxon>Eukaryota</taxon>
        <taxon>Metazoa</taxon>
        <taxon>Ecdysozoa</taxon>
        <taxon>Arthropoda</taxon>
        <taxon>Chelicerata</taxon>
        <taxon>Arachnida</taxon>
        <taxon>Scorpiones</taxon>
        <taxon>Buthida</taxon>
        <taxon>Buthoidea</taxon>
        <taxon>Buthidae</taxon>
        <taxon>Centruroides</taxon>
    </lineage>
</organism>
<comment type="similarity">
    <text evidence="1">Belongs to the eukaryotic ribosomal protein eL28 family.</text>
</comment>
<evidence type="ECO:0000259" key="6">
    <source>
        <dbReference type="Pfam" id="PF01778"/>
    </source>
</evidence>
<evidence type="ECO:0000256" key="5">
    <source>
        <dbReference type="ARBA" id="ARBA00035330"/>
    </source>
</evidence>
<dbReference type="Pfam" id="PF01778">
    <property type="entry name" value="Ribosomal_L28e"/>
    <property type="match status" value="1"/>
</dbReference>
<reference evidence="7" key="1">
    <citation type="journal article" date="2017" name="Toxicon">
        <title>Venom-gland transcriptomics and venom proteomics of the Hentz striped scorpion (Centruroides hentzi; Buthidae) reveal high toxin diversity in a harmless member of a lethal family.</title>
        <authorList>
            <person name="Ward M.J."/>
            <person name="Ellsworth S.A."/>
            <person name="Rokyta D.R."/>
        </authorList>
    </citation>
    <scope>NUCLEOTIDE SEQUENCE</scope>
    <source>
        <tissue evidence="7">Venom gland</tissue>
    </source>
</reference>
<evidence type="ECO:0000256" key="4">
    <source>
        <dbReference type="ARBA" id="ARBA00035223"/>
    </source>
</evidence>
<proteinExistence type="inferred from homology"/>
<dbReference type="InterPro" id="IPR002672">
    <property type="entry name" value="Ribosomal_eL28"/>
</dbReference>
<dbReference type="GO" id="GO:0005840">
    <property type="term" value="C:ribosome"/>
    <property type="evidence" value="ECO:0007669"/>
    <property type="project" value="UniProtKB-KW"/>
</dbReference>
<evidence type="ECO:0000313" key="7">
    <source>
        <dbReference type="EMBL" id="MBW20322.1"/>
    </source>
</evidence>
<dbReference type="Gene3D" id="3.30.390.110">
    <property type="match status" value="1"/>
</dbReference>
<sequence length="137" mass="16145">MSTDLQWMVIRNCSSFLVKKRNIRKYFSTDPLNLKNIHSPRYSGMIHRKAIAIEPHTSGKGINLLYKKRKFQNKPVRNLAKIPLTKGARRSMTSIKKFVKSNRYRRDLKMATLRRASAILRSQRPIVPKRNFHKKPE</sequence>
<name>A0A2I9LPK7_9SCOR</name>
<keyword evidence="2 7" id="KW-0689">Ribosomal protein</keyword>
<dbReference type="EMBL" id="GFWZ01000332">
    <property type="protein sequence ID" value="MBW20322.1"/>
    <property type="molecule type" value="Transcribed_RNA"/>
</dbReference>
<accession>A0A2I9LPK7</accession>
<dbReference type="GO" id="GO:0003735">
    <property type="term" value="F:structural constituent of ribosome"/>
    <property type="evidence" value="ECO:0007669"/>
    <property type="project" value="InterPro"/>
</dbReference>
<dbReference type="PANTHER" id="PTHR10544">
    <property type="entry name" value="60S RIBOSOMAL PROTEIN L28"/>
    <property type="match status" value="1"/>
</dbReference>
<evidence type="ECO:0000256" key="2">
    <source>
        <dbReference type="ARBA" id="ARBA00022980"/>
    </source>
</evidence>
<feature type="domain" description="Ribosomal eL28/Mak16" evidence="6">
    <location>
        <begin position="5"/>
        <end position="122"/>
    </location>
</feature>
<evidence type="ECO:0000256" key="3">
    <source>
        <dbReference type="ARBA" id="ARBA00023274"/>
    </source>
</evidence>
<dbReference type="GO" id="GO:0006412">
    <property type="term" value="P:translation"/>
    <property type="evidence" value="ECO:0007669"/>
    <property type="project" value="InterPro"/>
</dbReference>
<evidence type="ECO:0000256" key="1">
    <source>
        <dbReference type="ARBA" id="ARBA00007926"/>
    </source>
</evidence>